<dbReference type="Pfam" id="PF14044">
    <property type="entry name" value="NETI"/>
    <property type="match status" value="1"/>
</dbReference>
<dbReference type="Proteomes" id="UP000217065">
    <property type="component" value="Unassembled WGS sequence"/>
</dbReference>
<dbReference type="OrthoDB" id="2354098at2"/>
<name>A0A264VZG4_9BACL</name>
<organism evidence="1 2">
    <name type="scientific">Tetzosporium hominis</name>
    <dbReference type="NCBI Taxonomy" id="2020506"/>
    <lineage>
        <taxon>Bacteria</taxon>
        <taxon>Bacillati</taxon>
        <taxon>Bacillota</taxon>
        <taxon>Bacilli</taxon>
        <taxon>Bacillales</taxon>
        <taxon>Caryophanaceae</taxon>
        <taxon>Tetzosporium</taxon>
    </lineage>
</organism>
<accession>A0A264VZG4</accession>
<evidence type="ECO:0000313" key="1">
    <source>
        <dbReference type="EMBL" id="OZS76728.1"/>
    </source>
</evidence>
<dbReference type="RefSeq" id="WP_094944636.1">
    <property type="nucleotide sequence ID" value="NZ_NOKQ01000348.1"/>
</dbReference>
<reference evidence="1 2" key="1">
    <citation type="submission" date="2017-07" db="EMBL/GenBank/DDBJ databases">
        <title>Tetzosporium hominis gen.nov. sp.nov.</title>
        <authorList>
            <person name="Tetz G."/>
            <person name="Tetz V."/>
        </authorList>
    </citation>
    <scope>NUCLEOTIDE SEQUENCE [LARGE SCALE GENOMIC DNA]</scope>
    <source>
        <strain evidence="1 2">VT-49</strain>
    </source>
</reference>
<dbReference type="AlphaFoldDB" id="A0A264VZG4"/>
<evidence type="ECO:0008006" key="3">
    <source>
        <dbReference type="Google" id="ProtNLM"/>
    </source>
</evidence>
<evidence type="ECO:0000313" key="2">
    <source>
        <dbReference type="Proteomes" id="UP000217065"/>
    </source>
</evidence>
<protein>
    <recommendedName>
        <fullName evidence="3">NETI motif-containing protein</fullName>
    </recommendedName>
</protein>
<proteinExistence type="predicted"/>
<dbReference type="EMBL" id="NOKQ01000348">
    <property type="protein sequence ID" value="OZS76728.1"/>
    <property type="molecule type" value="Genomic_DNA"/>
</dbReference>
<sequence>MKKQWMAVEEGETIGEAYERLQNSGFQIVGRREMPVFEEVNGQPVPLRQQIEFCVIRPKDEQ</sequence>
<dbReference type="InterPro" id="IPR025930">
    <property type="entry name" value="NETI"/>
</dbReference>
<gene>
    <name evidence="1" type="ORF">CF394_14730</name>
</gene>
<comment type="caution">
    <text evidence="1">The sequence shown here is derived from an EMBL/GenBank/DDBJ whole genome shotgun (WGS) entry which is preliminary data.</text>
</comment>
<keyword evidence="2" id="KW-1185">Reference proteome</keyword>